<comment type="subcellular location">
    <subcellularLocation>
        <location evidence="1">Cell membrane</location>
        <topology evidence="1">Multi-pass membrane protein</topology>
    </subcellularLocation>
</comment>
<evidence type="ECO:0000259" key="6">
    <source>
        <dbReference type="PROSITE" id="PS50850"/>
    </source>
</evidence>
<feature type="transmembrane region" description="Helical" evidence="5">
    <location>
        <begin position="16"/>
        <end position="41"/>
    </location>
</feature>
<feature type="transmembrane region" description="Helical" evidence="5">
    <location>
        <begin position="82"/>
        <end position="107"/>
    </location>
</feature>
<evidence type="ECO:0000256" key="3">
    <source>
        <dbReference type="ARBA" id="ARBA00022989"/>
    </source>
</evidence>
<gene>
    <name evidence="7" type="ORF">COM45_05275</name>
</gene>
<comment type="caution">
    <text evidence="7">The sequence shown here is derived from an EMBL/GenBank/DDBJ whole genome shotgun (WGS) entry which is preliminary data.</text>
</comment>
<dbReference type="Gene3D" id="1.20.1250.20">
    <property type="entry name" value="MFS general substrate transporter like domains"/>
    <property type="match status" value="1"/>
</dbReference>
<feature type="transmembrane region" description="Helical" evidence="5">
    <location>
        <begin position="243"/>
        <end position="262"/>
    </location>
</feature>
<feature type="transmembrane region" description="Helical" evidence="5">
    <location>
        <begin position="300"/>
        <end position="324"/>
    </location>
</feature>
<name>A0A2A4AHF8_9CORY</name>
<dbReference type="CDD" id="cd17489">
    <property type="entry name" value="MFS_YfcJ_like"/>
    <property type="match status" value="1"/>
</dbReference>
<evidence type="ECO:0000313" key="8">
    <source>
        <dbReference type="Proteomes" id="UP000218690"/>
    </source>
</evidence>
<feature type="transmembrane region" description="Helical" evidence="5">
    <location>
        <begin position="336"/>
        <end position="356"/>
    </location>
</feature>
<dbReference type="InterPro" id="IPR011701">
    <property type="entry name" value="MFS"/>
</dbReference>
<evidence type="ECO:0000256" key="1">
    <source>
        <dbReference type="ARBA" id="ARBA00004651"/>
    </source>
</evidence>
<feature type="transmembrane region" description="Helical" evidence="5">
    <location>
        <begin position="274"/>
        <end position="294"/>
    </location>
</feature>
<keyword evidence="3 5" id="KW-1133">Transmembrane helix</keyword>
<dbReference type="PANTHER" id="PTHR23531">
    <property type="entry name" value="QUINOLENE RESISTANCE PROTEIN NORA"/>
    <property type="match status" value="1"/>
</dbReference>
<feature type="transmembrane region" description="Helical" evidence="5">
    <location>
        <begin position="209"/>
        <end position="231"/>
    </location>
</feature>
<organism evidence="7 8">
    <name type="scientific">Corynebacterium accolens</name>
    <dbReference type="NCBI Taxonomy" id="38284"/>
    <lineage>
        <taxon>Bacteria</taxon>
        <taxon>Bacillati</taxon>
        <taxon>Actinomycetota</taxon>
        <taxon>Actinomycetes</taxon>
        <taxon>Mycobacteriales</taxon>
        <taxon>Corynebacteriaceae</taxon>
        <taxon>Corynebacterium</taxon>
    </lineage>
</organism>
<keyword evidence="2 5" id="KW-0812">Transmembrane</keyword>
<dbReference type="AlphaFoldDB" id="A0A2A4AHF8"/>
<feature type="domain" description="Major facilitator superfamily (MFS) profile" evidence="6">
    <location>
        <begin position="14"/>
        <end position="386"/>
    </location>
</feature>
<feature type="transmembrane region" description="Helical" evidence="5">
    <location>
        <begin position="170"/>
        <end position="188"/>
    </location>
</feature>
<reference evidence="7 8" key="1">
    <citation type="submission" date="2017-09" db="EMBL/GenBank/DDBJ databases">
        <title>Draft Genome Sequence of Corynebacterium accolens AH4003.</title>
        <authorList>
            <person name="Chen Y."/>
            <person name="Oosthuysen W.F."/>
            <person name="Kelley S."/>
            <person name="Horswill A."/>
        </authorList>
    </citation>
    <scope>NUCLEOTIDE SEQUENCE [LARGE SCALE GENOMIC DNA]</scope>
    <source>
        <strain evidence="7 8">AH4003</strain>
    </source>
</reference>
<evidence type="ECO:0000313" key="7">
    <source>
        <dbReference type="EMBL" id="PCC83205.1"/>
    </source>
</evidence>
<dbReference type="Proteomes" id="UP000218690">
    <property type="component" value="Unassembled WGS sequence"/>
</dbReference>
<dbReference type="PROSITE" id="PS50850">
    <property type="entry name" value="MFS"/>
    <property type="match status" value="1"/>
</dbReference>
<dbReference type="PANTHER" id="PTHR23531:SF1">
    <property type="entry name" value="QUINOLENE RESISTANCE PROTEIN NORA"/>
    <property type="match status" value="1"/>
</dbReference>
<keyword evidence="4 5" id="KW-0472">Membrane</keyword>
<dbReference type="GO" id="GO:0022857">
    <property type="term" value="F:transmembrane transporter activity"/>
    <property type="evidence" value="ECO:0007669"/>
    <property type="project" value="InterPro"/>
</dbReference>
<dbReference type="InterPro" id="IPR052714">
    <property type="entry name" value="MFS_Exporter"/>
</dbReference>
<accession>A0A2A4AHF8</accession>
<feature type="transmembrane region" description="Helical" evidence="5">
    <location>
        <begin position="143"/>
        <end position="164"/>
    </location>
</feature>
<evidence type="ECO:0000256" key="2">
    <source>
        <dbReference type="ARBA" id="ARBA00022692"/>
    </source>
</evidence>
<feature type="transmembrane region" description="Helical" evidence="5">
    <location>
        <begin position="113"/>
        <end position="131"/>
    </location>
</feature>
<dbReference type="EMBL" id="NWBP01000016">
    <property type="protein sequence ID" value="PCC83205.1"/>
    <property type="molecule type" value="Genomic_DNA"/>
</dbReference>
<proteinExistence type="predicted"/>
<dbReference type="InterPro" id="IPR005829">
    <property type="entry name" value="Sugar_transporter_CS"/>
</dbReference>
<dbReference type="Pfam" id="PF07690">
    <property type="entry name" value="MFS_1"/>
    <property type="match status" value="1"/>
</dbReference>
<protein>
    <submittedName>
        <fullName evidence="7">MFS transporter</fullName>
    </submittedName>
</protein>
<evidence type="ECO:0000256" key="5">
    <source>
        <dbReference type="SAM" id="Phobius"/>
    </source>
</evidence>
<dbReference type="InterPro" id="IPR036259">
    <property type="entry name" value="MFS_trans_sf"/>
</dbReference>
<evidence type="ECO:0000256" key="4">
    <source>
        <dbReference type="ARBA" id="ARBA00023136"/>
    </source>
</evidence>
<feature type="transmembrane region" description="Helical" evidence="5">
    <location>
        <begin position="53"/>
        <end position="73"/>
    </location>
</feature>
<feature type="transmembrane region" description="Helical" evidence="5">
    <location>
        <begin position="362"/>
        <end position="381"/>
    </location>
</feature>
<dbReference type="InterPro" id="IPR020846">
    <property type="entry name" value="MFS_dom"/>
</dbReference>
<dbReference type="SUPFAM" id="SSF103473">
    <property type="entry name" value="MFS general substrate transporter"/>
    <property type="match status" value="1"/>
</dbReference>
<sequence length="398" mass="41545">MFPTSAEQKLITPTFVFAWLVNFAQFMVFYLLVTIMALYAVQQFGASDTAGGFASSSFVVGATIARLFSGYLVDAAGRKKSLLVSLVLVTVACAAYFVAHSLALLIVVRIIHGLGYAVASTAVMAVAQSVIPEHRRAEGTGYFALGTTLATAFGPAAGLAIVGASGYNTIFVVVLSLAVCAVALALALKTPTQERPSVTFSLANIVHPAVAPFGFFMLLIGVAYAGIITYLNAYADASDLATGASFFFIAYAIVSLAMRFVLGRVQDRHGDNVIFYGALVSFMIGLVVLAIAVADWEVVIAGALVGLGYGSIMPAAQAVAVRLVAPHEMGAGISTLFLLLDIGIGFGPVVLGMLISALGYSAMYWVLAATVALATVLYYFVHGRRAYGETVHVTAATA</sequence>
<dbReference type="PROSITE" id="PS00216">
    <property type="entry name" value="SUGAR_TRANSPORT_1"/>
    <property type="match status" value="1"/>
</dbReference>
<dbReference type="GO" id="GO:0005886">
    <property type="term" value="C:plasma membrane"/>
    <property type="evidence" value="ECO:0007669"/>
    <property type="project" value="UniProtKB-SubCell"/>
</dbReference>